<accession>A0A8J8BCY5</accession>
<feature type="transmembrane region" description="Helical" evidence="7">
    <location>
        <begin position="117"/>
        <end position="134"/>
    </location>
</feature>
<dbReference type="GO" id="GO:0016682">
    <property type="term" value="F:oxidoreductase activity, acting on diphenols and related substances as donors, oxygen as acceptor"/>
    <property type="evidence" value="ECO:0007669"/>
    <property type="project" value="TreeGrafter"/>
</dbReference>
<gene>
    <name evidence="8" type="ORF">KGA66_21380</name>
</gene>
<evidence type="ECO:0000256" key="5">
    <source>
        <dbReference type="ARBA" id="ARBA00022989"/>
    </source>
</evidence>
<evidence type="ECO:0000256" key="7">
    <source>
        <dbReference type="SAM" id="Phobius"/>
    </source>
</evidence>
<evidence type="ECO:0000313" key="8">
    <source>
        <dbReference type="EMBL" id="MBS2965617.1"/>
    </source>
</evidence>
<feature type="transmembrane region" description="Helical" evidence="7">
    <location>
        <begin position="146"/>
        <end position="170"/>
    </location>
</feature>
<dbReference type="PANTHER" id="PTHR43141">
    <property type="entry name" value="CYTOCHROME BD2 SUBUNIT II"/>
    <property type="match status" value="1"/>
</dbReference>
<dbReference type="PANTHER" id="PTHR43141:SF4">
    <property type="entry name" value="CYTOCHROME BD2 SUBUNIT II"/>
    <property type="match status" value="1"/>
</dbReference>
<feature type="transmembrane region" description="Helical" evidence="7">
    <location>
        <begin position="229"/>
        <end position="248"/>
    </location>
</feature>
<evidence type="ECO:0000256" key="2">
    <source>
        <dbReference type="ARBA" id="ARBA00007543"/>
    </source>
</evidence>
<feature type="transmembrane region" description="Helical" evidence="7">
    <location>
        <begin position="190"/>
        <end position="209"/>
    </location>
</feature>
<comment type="subcellular location">
    <subcellularLocation>
        <location evidence="1">Cell membrane</location>
        <topology evidence="1">Multi-pass membrane protein</topology>
    </subcellularLocation>
</comment>
<proteinExistence type="inferred from homology"/>
<dbReference type="InterPro" id="IPR003317">
    <property type="entry name" value="Cyt-d_oxidase_su2"/>
</dbReference>
<evidence type="ECO:0000256" key="3">
    <source>
        <dbReference type="ARBA" id="ARBA00022475"/>
    </source>
</evidence>
<keyword evidence="4 7" id="KW-0812">Transmembrane</keyword>
<dbReference type="AlphaFoldDB" id="A0A8J8BCY5"/>
<evidence type="ECO:0000256" key="1">
    <source>
        <dbReference type="ARBA" id="ARBA00004651"/>
    </source>
</evidence>
<keyword evidence="6 7" id="KW-0472">Membrane</keyword>
<dbReference type="EMBL" id="JAGSXH010000092">
    <property type="protein sequence ID" value="MBS2965617.1"/>
    <property type="molecule type" value="Genomic_DNA"/>
</dbReference>
<dbReference type="GO" id="GO:0070069">
    <property type="term" value="C:cytochrome complex"/>
    <property type="evidence" value="ECO:0007669"/>
    <property type="project" value="TreeGrafter"/>
</dbReference>
<dbReference type="GO" id="GO:0019646">
    <property type="term" value="P:aerobic electron transport chain"/>
    <property type="evidence" value="ECO:0007669"/>
    <property type="project" value="TreeGrafter"/>
</dbReference>
<dbReference type="RefSeq" id="WP_211469970.1">
    <property type="nucleotide sequence ID" value="NZ_JAGSXH010000092.1"/>
</dbReference>
<evidence type="ECO:0000256" key="4">
    <source>
        <dbReference type="ARBA" id="ARBA00022692"/>
    </source>
</evidence>
<keyword evidence="9" id="KW-1185">Reference proteome</keyword>
<dbReference type="Proteomes" id="UP000677913">
    <property type="component" value="Unassembled WGS sequence"/>
</dbReference>
<sequence>MTSVDAMLIVIVLSLLAYALLAGADFGGGFWDLAAGRGAQRRRGPDGPGAVDRAVDRAADRGVDRAVDPDGQRALIAASLGPVWEANHVWLIFVIVSVFSAFPAAFGTIAVALELPLGLALVGIVLRGAAYVYRAYGDGAALPDRWWGRIFAGASILTPFMLGVSGAALATGGLGPRSGPLEPFRSALTLTAGVLAVAATAFLAAVYLCHNAAQSPETAHLVRVFRRKAMGAGAAAGAVALAMLPFLYRDAPIVAARFTGRSLPFAALSALCGIGSLLVLRREQYVLARFTAGLAVAGVLGGWAAAQYPDLMTGAYTAAQAAAAPQSMDAMLVAMSVGMTVVLPSFYLLLKVFSRPAVAEH</sequence>
<comment type="caution">
    <text evidence="8">The sequence shown here is derived from an EMBL/GenBank/DDBJ whole genome shotgun (WGS) entry which is preliminary data.</text>
</comment>
<dbReference type="Pfam" id="PF02322">
    <property type="entry name" value="Cyt_bd_oxida_II"/>
    <property type="match status" value="1"/>
</dbReference>
<feature type="transmembrane region" description="Helical" evidence="7">
    <location>
        <begin position="287"/>
        <end position="306"/>
    </location>
</feature>
<evidence type="ECO:0000313" key="9">
    <source>
        <dbReference type="Proteomes" id="UP000677913"/>
    </source>
</evidence>
<feature type="transmembrane region" description="Helical" evidence="7">
    <location>
        <begin position="263"/>
        <end position="280"/>
    </location>
</feature>
<keyword evidence="3" id="KW-1003">Cell membrane</keyword>
<keyword evidence="5 7" id="KW-1133">Transmembrane helix</keyword>
<organism evidence="8 9">
    <name type="scientific">Actinocrinis puniceicyclus</name>
    <dbReference type="NCBI Taxonomy" id="977794"/>
    <lineage>
        <taxon>Bacteria</taxon>
        <taxon>Bacillati</taxon>
        <taxon>Actinomycetota</taxon>
        <taxon>Actinomycetes</taxon>
        <taxon>Catenulisporales</taxon>
        <taxon>Actinospicaceae</taxon>
        <taxon>Actinocrinis</taxon>
    </lineage>
</organism>
<evidence type="ECO:0000256" key="6">
    <source>
        <dbReference type="ARBA" id="ARBA00023136"/>
    </source>
</evidence>
<name>A0A8J8BCY5_9ACTN</name>
<protein>
    <submittedName>
        <fullName evidence="8">Cytochrome d ubiquinol oxidase subunit II</fullName>
    </submittedName>
</protein>
<feature type="transmembrane region" description="Helical" evidence="7">
    <location>
        <begin position="330"/>
        <end position="350"/>
    </location>
</feature>
<dbReference type="GO" id="GO:0009055">
    <property type="term" value="F:electron transfer activity"/>
    <property type="evidence" value="ECO:0007669"/>
    <property type="project" value="TreeGrafter"/>
</dbReference>
<dbReference type="GO" id="GO:0005886">
    <property type="term" value="C:plasma membrane"/>
    <property type="evidence" value="ECO:0007669"/>
    <property type="project" value="UniProtKB-SubCell"/>
</dbReference>
<comment type="similarity">
    <text evidence="2">Belongs to the cytochrome ubiquinol oxidase subunit 2 family.</text>
</comment>
<reference evidence="8" key="1">
    <citation type="submission" date="2021-04" db="EMBL/GenBank/DDBJ databases">
        <title>Genome based classification of Actinospica acidithermotolerans sp. nov., an actinobacterium isolated from an Indonesian hot spring.</title>
        <authorList>
            <person name="Kusuma A.B."/>
            <person name="Putra K.E."/>
            <person name="Nafisah S."/>
            <person name="Loh J."/>
            <person name="Nouioui I."/>
            <person name="Goodfellow M."/>
        </authorList>
    </citation>
    <scope>NUCLEOTIDE SEQUENCE</scope>
    <source>
        <strain evidence="8">DSM 45618</strain>
    </source>
</reference>
<feature type="transmembrane region" description="Helical" evidence="7">
    <location>
        <begin position="89"/>
        <end position="111"/>
    </location>
</feature>
<feature type="transmembrane region" description="Helical" evidence="7">
    <location>
        <begin position="6"/>
        <end position="33"/>
    </location>
</feature>